<dbReference type="EMBL" id="CAJNNV010008915">
    <property type="protein sequence ID" value="CAE8596781.1"/>
    <property type="molecule type" value="Genomic_DNA"/>
</dbReference>
<accession>A0A813E6S0</accession>
<comment type="caution">
    <text evidence="1">The sequence shown here is derived from an EMBL/GenBank/DDBJ whole genome shotgun (WGS) entry which is preliminary data.</text>
</comment>
<dbReference type="AlphaFoldDB" id="A0A813E6S0"/>
<protein>
    <submittedName>
        <fullName evidence="1">Uncharacterized protein</fullName>
    </submittedName>
</protein>
<keyword evidence="2" id="KW-1185">Reference proteome</keyword>
<organism evidence="1 2">
    <name type="scientific">Polarella glacialis</name>
    <name type="common">Dinoflagellate</name>
    <dbReference type="NCBI Taxonomy" id="89957"/>
    <lineage>
        <taxon>Eukaryota</taxon>
        <taxon>Sar</taxon>
        <taxon>Alveolata</taxon>
        <taxon>Dinophyceae</taxon>
        <taxon>Suessiales</taxon>
        <taxon>Suessiaceae</taxon>
        <taxon>Polarella</taxon>
    </lineage>
</organism>
<proteinExistence type="predicted"/>
<gene>
    <name evidence="1" type="ORF">PGLA1383_LOCUS15241</name>
</gene>
<evidence type="ECO:0000313" key="1">
    <source>
        <dbReference type="EMBL" id="CAE8596781.1"/>
    </source>
</evidence>
<dbReference type="Proteomes" id="UP000654075">
    <property type="component" value="Unassembled WGS sequence"/>
</dbReference>
<evidence type="ECO:0000313" key="2">
    <source>
        <dbReference type="Proteomes" id="UP000654075"/>
    </source>
</evidence>
<name>A0A813E6S0_POLGL</name>
<sequence length="130" mass="14793">MLHLRARTRWPHAEGLCCKTCLRTKDASYCQVMALCNATWLYNYLGRSNCCSGNSAEWLLLWFCELCWCFFPNVFSHDAAISACEKDGQWHLALSIMNSMPDMRQGQANTTNHQQAIKMELAAFGCCCSH</sequence>
<reference evidence="1" key="1">
    <citation type="submission" date="2021-02" db="EMBL/GenBank/DDBJ databases">
        <authorList>
            <person name="Dougan E. K."/>
            <person name="Rhodes N."/>
            <person name="Thang M."/>
            <person name="Chan C."/>
        </authorList>
    </citation>
    <scope>NUCLEOTIDE SEQUENCE</scope>
</reference>